<keyword evidence="1" id="KW-0540">Nuclease</keyword>
<gene>
    <name evidence="2" type="ORF">ElyMa_005825800</name>
</gene>
<protein>
    <submittedName>
        <fullName evidence="2">Uncharacterized protein</fullName>
    </submittedName>
</protein>
<dbReference type="GO" id="GO:0000175">
    <property type="term" value="F:3'-5'-RNA exonuclease activity"/>
    <property type="evidence" value="ECO:0007669"/>
    <property type="project" value="InterPro"/>
</dbReference>
<organism evidence="2 3">
    <name type="scientific">Elysia marginata</name>
    <dbReference type="NCBI Taxonomy" id="1093978"/>
    <lineage>
        <taxon>Eukaryota</taxon>
        <taxon>Metazoa</taxon>
        <taxon>Spiralia</taxon>
        <taxon>Lophotrochozoa</taxon>
        <taxon>Mollusca</taxon>
        <taxon>Gastropoda</taxon>
        <taxon>Heterobranchia</taxon>
        <taxon>Euthyneura</taxon>
        <taxon>Panpulmonata</taxon>
        <taxon>Sacoglossa</taxon>
        <taxon>Placobranchoidea</taxon>
        <taxon>Plakobranchidae</taxon>
        <taxon>Elysia</taxon>
    </lineage>
</organism>
<keyword evidence="1" id="KW-0378">Hydrolase</keyword>
<reference evidence="2 3" key="1">
    <citation type="journal article" date="2021" name="Elife">
        <title>Chloroplast acquisition without the gene transfer in kleptoplastic sea slugs, Plakobranchus ocellatus.</title>
        <authorList>
            <person name="Maeda T."/>
            <person name="Takahashi S."/>
            <person name="Yoshida T."/>
            <person name="Shimamura S."/>
            <person name="Takaki Y."/>
            <person name="Nagai Y."/>
            <person name="Toyoda A."/>
            <person name="Suzuki Y."/>
            <person name="Arimoto A."/>
            <person name="Ishii H."/>
            <person name="Satoh N."/>
            <person name="Nishiyama T."/>
            <person name="Hasebe M."/>
            <person name="Maruyama T."/>
            <person name="Minagawa J."/>
            <person name="Obokata J."/>
            <person name="Shigenobu S."/>
        </authorList>
    </citation>
    <scope>NUCLEOTIDE SEQUENCE [LARGE SCALE GENOMIC DNA]</scope>
</reference>
<dbReference type="EMBL" id="BMAT01011690">
    <property type="protein sequence ID" value="GFR77463.1"/>
    <property type="molecule type" value="Genomic_DNA"/>
</dbReference>
<accession>A0AAV4FXM5</accession>
<proteinExistence type="predicted"/>
<evidence type="ECO:0000313" key="3">
    <source>
        <dbReference type="Proteomes" id="UP000762676"/>
    </source>
</evidence>
<evidence type="ECO:0000256" key="1">
    <source>
        <dbReference type="ARBA" id="ARBA00022722"/>
    </source>
</evidence>
<comment type="caution">
    <text evidence="2">The sequence shown here is derived from an EMBL/GenBank/DDBJ whole genome shotgun (WGS) entry which is preliminary data.</text>
</comment>
<dbReference type="AlphaFoldDB" id="A0AAV4FXM5"/>
<dbReference type="PANTHER" id="PTHR11046:SF25">
    <property type="match status" value="1"/>
</dbReference>
<keyword evidence="3" id="KW-1185">Reference proteome</keyword>
<evidence type="ECO:0000313" key="2">
    <source>
        <dbReference type="EMBL" id="GFR77463.1"/>
    </source>
</evidence>
<dbReference type="InterPro" id="IPR022894">
    <property type="entry name" value="Oligoribonuclease"/>
</dbReference>
<dbReference type="Proteomes" id="UP000762676">
    <property type="component" value="Unassembled WGS sequence"/>
</dbReference>
<dbReference type="PANTHER" id="PTHR11046">
    <property type="entry name" value="OLIGORIBONUCLEASE, MITOCHONDRIAL"/>
    <property type="match status" value="1"/>
</dbReference>
<name>A0AAV4FXM5_9GAST</name>
<sequence length="405" mass="45053">MYSALVRQCIYQQLLCDVPITNCGTLLKNFIQSVMGKRVSRVPCPTTCSQMAYEIGVLSTIQLTEFMLSTKHLCLSWDATSLEGNHVKEIHVTANKVICLVLDIRYLPGGTTADYVSHIVSALTEAAATYARLKGLRQEEVYEKIKCAISSTLTDRAAVNACVTRLLRDEFDVELMQLNCNVHPLDSVARDVRKHLCLLDKDNNIVGHCYGSDGTAANLINAVSVLRFKDGTGDPCGFKNFLQHYELSMGTFVRYVGNRLHVMFHSAGILYTHHAKLISFTENECTGGGLLRVNILKDLKNDDIMVQVWALGIVGKLVSGPWMTKFYSSEMSNLSMGPLICQCVKSLDEWTEKPEEIFLPTRDAFGTPLDPSNDTVLSALLEHSYDHQLTTGRPPTDLERSFKCA</sequence>